<dbReference type="AlphaFoldDB" id="A0A0F6YM04"/>
<protein>
    <submittedName>
        <fullName evidence="1">Hydrolase, putative</fullName>
    </submittedName>
</protein>
<sequence length="358" mass="38231">MIVVLAAIVPRVWLGREPARLFDGDRATQDALAREVIAYAERDVDEGAFHTGSALFDGEWAFGTHQMTLLALGQIVLEHPELRDAYVPAMRRAADRLVDAGTLRFAASRWGEDPIAALDGDHGHAYLGYAALALGMLRAVDPETPHAALHDRIEAALARRLARAPHALIETYPGESYPPDVLAVAGSLGLHQRVTGADHRALLDAWSRTFRARWIDASGYLVQAGDARTGEARDAPRGSGTAIGAYFASFVDRDMARTLDEGLARRGHATFLGFGGVREGAEGDIDSGPVLLGVGVSATGFALASARIHGDRDRYVELARTAWLFGVPVDREGGGRRFVAGGPLGNALLLAMLTARAS</sequence>
<organism evidence="1 2">
    <name type="scientific">Sandaracinus amylolyticus</name>
    <dbReference type="NCBI Taxonomy" id="927083"/>
    <lineage>
        <taxon>Bacteria</taxon>
        <taxon>Pseudomonadati</taxon>
        <taxon>Myxococcota</taxon>
        <taxon>Polyangia</taxon>
        <taxon>Polyangiales</taxon>
        <taxon>Sandaracinaceae</taxon>
        <taxon>Sandaracinus</taxon>
    </lineage>
</organism>
<dbReference type="Proteomes" id="UP000034883">
    <property type="component" value="Chromosome"/>
</dbReference>
<evidence type="ECO:0000313" key="1">
    <source>
        <dbReference type="EMBL" id="AKF10138.1"/>
    </source>
</evidence>
<name>A0A0F6YM04_9BACT</name>
<accession>A0A0F6YM04</accession>
<dbReference type="KEGG" id="samy:DB32_007287"/>
<keyword evidence="1" id="KW-0378">Hydrolase</keyword>
<dbReference type="GO" id="GO:0016787">
    <property type="term" value="F:hydrolase activity"/>
    <property type="evidence" value="ECO:0007669"/>
    <property type="project" value="UniProtKB-KW"/>
</dbReference>
<proteinExistence type="predicted"/>
<gene>
    <name evidence="1" type="ORF">DB32_007287</name>
</gene>
<dbReference type="STRING" id="927083.DB32_007287"/>
<keyword evidence="2" id="KW-1185">Reference proteome</keyword>
<reference evidence="1 2" key="1">
    <citation type="submission" date="2015-03" db="EMBL/GenBank/DDBJ databases">
        <title>Genome assembly of Sandaracinus amylolyticus DSM 53668.</title>
        <authorList>
            <person name="Sharma G."/>
            <person name="Subramanian S."/>
        </authorList>
    </citation>
    <scope>NUCLEOTIDE SEQUENCE [LARGE SCALE GENOMIC DNA]</scope>
    <source>
        <strain evidence="1 2">DSM 53668</strain>
    </source>
</reference>
<evidence type="ECO:0000313" key="2">
    <source>
        <dbReference type="Proteomes" id="UP000034883"/>
    </source>
</evidence>
<dbReference type="EMBL" id="CP011125">
    <property type="protein sequence ID" value="AKF10138.1"/>
    <property type="molecule type" value="Genomic_DNA"/>
</dbReference>